<evidence type="ECO:0000313" key="1">
    <source>
        <dbReference type="EMBL" id="EGI66795.1"/>
    </source>
</evidence>
<dbReference type="AlphaFoldDB" id="F4WG28"/>
<evidence type="ECO:0000313" key="2">
    <source>
        <dbReference type="Proteomes" id="UP000007755"/>
    </source>
</evidence>
<sequence>MKLAYDAACNSTKPMCSASSSEIALEPSDEQRQTFGGGIMTNAFIRSVCQNAISKTLRVAASSNPLVFLQDIANEQNFSRFYPRTKHSAARVVFSIYCRDECKMSREDEETKKSHAGSRGSHCLMTRIDITMQFDSITMKYAGGAITRNSLLRISAREAIAHEKGPRINRHVDGEKNLGHVAIDLHSFCEKNDAATAAAFDSLIVRATIYLSRQGGLGNFKLPVVGIQLSLKRISELSRPGRRGDQEERLLQEMETEAVDRVHMYSIKVPTCLRPSNWGV</sequence>
<proteinExistence type="predicted"/>
<keyword evidence="2" id="KW-1185">Reference proteome</keyword>
<dbReference type="Proteomes" id="UP000007755">
    <property type="component" value="Unassembled WGS sequence"/>
</dbReference>
<dbReference type="InParanoid" id="F4WG28"/>
<protein>
    <submittedName>
        <fullName evidence="1">Uncharacterized protein</fullName>
    </submittedName>
</protein>
<organism evidence="2">
    <name type="scientific">Acromyrmex echinatior</name>
    <name type="common">Panamanian leafcutter ant</name>
    <name type="synonym">Acromyrmex octospinosus echinatior</name>
    <dbReference type="NCBI Taxonomy" id="103372"/>
    <lineage>
        <taxon>Eukaryota</taxon>
        <taxon>Metazoa</taxon>
        <taxon>Ecdysozoa</taxon>
        <taxon>Arthropoda</taxon>
        <taxon>Hexapoda</taxon>
        <taxon>Insecta</taxon>
        <taxon>Pterygota</taxon>
        <taxon>Neoptera</taxon>
        <taxon>Endopterygota</taxon>
        <taxon>Hymenoptera</taxon>
        <taxon>Apocrita</taxon>
        <taxon>Aculeata</taxon>
        <taxon>Formicoidea</taxon>
        <taxon>Formicidae</taxon>
        <taxon>Myrmicinae</taxon>
        <taxon>Acromyrmex</taxon>
    </lineage>
</organism>
<dbReference type="EMBL" id="GL888128">
    <property type="protein sequence ID" value="EGI66795.1"/>
    <property type="molecule type" value="Genomic_DNA"/>
</dbReference>
<name>F4WG28_ACREC</name>
<reference evidence="1" key="1">
    <citation type="submission" date="2011-02" db="EMBL/GenBank/DDBJ databases">
        <title>The genome of the leaf-cutting ant Acromyrmex echinatior suggests key adaptations to social evolution and fungus farming.</title>
        <authorList>
            <person name="Nygaard S."/>
            <person name="Zhang G."/>
        </authorList>
    </citation>
    <scope>NUCLEOTIDE SEQUENCE</scope>
</reference>
<gene>
    <name evidence="1" type="ORF">G5I_04600</name>
</gene>
<accession>F4WG28</accession>